<accession>A0A0P6W0M4</accession>
<keyword evidence="1" id="KW-1133">Transmembrane helix</keyword>
<dbReference type="PANTHER" id="PTHR35337:SF1">
    <property type="entry name" value="SLR1478 PROTEIN"/>
    <property type="match status" value="1"/>
</dbReference>
<feature type="transmembrane region" description="Helical" evidence="1">
    <location>
        <begin position="135"/>
        <end position="156"/>
    </location>
</feature>
<name>A0A0P6W0M4_9BACI</name>
<feature type="transmembrane region" description="Helical" evidence="1">
    <location>
        <begin position="103"/>
        <end position="123"/>
    </location>
</feature>
<feature type="transmembrane region" description="Helical" evidence="1">
    <location>
        <begin position="76"/>
        <end position="96"/>
    </location>
</feature>
<keyword evidence="1" id="KW-0472">Membrane</keyword>
<protein>
    <recommendedName>
        <fullName evidence="4">Stage II sporulation protein M</fullName>
    </recommendedName>
</protein>
<feature type="transmembrane region" description="Helical" evidence="1">
    <location>
        <begin position="177"/>
        <end position="208"/>
    </location>
</feature>
<keyword evidence="1" id="KW-0812">Transmembrane</keyword>
<feature type="transmembrane region" description="Helical" evidence="1">
    <location>
        <begin position="25"/>
        <end position="46"/>
    </location>
</feature>
<evidence type="ECO:0000313" key="2">
    <source>
        <dbReference type="EMBL" id="KPL61000.1"/>
    </source>
</evidence>
<evidence type="ECO:0008006" key="4">
    <source>
        <dbReference type="Google" id="ProtNLM"/>
    </source>
</evidence>
<dbReference type="OrthoDB" id="9891962at2"/>
<dbReference type="InterPro" id="IPR002798">
    <property type="entry name" value="SpoIIM-like"/>
</dbReference>
<dbReference type="Proteomes" id="UP000050398">
    <property type="component" value="Unassembled WGS sequence"/>
</dbReference>
<dbReference type="Pfam" id="PF01944">
    <property type="entry name" value="SpoIIM"/>
    <property type="match status" value="1"/>
</dbReference>
<sequence length="212" mass="24120">MSVSIIREKFNIEWQVYKDYYRKTIFTVLITGIITALLLFFTSLYFEGFIIEQSRNIAEQTVDGNNREALTNVHKFFSILVNNLFVGGIIILLGFIPVYGLPFIIGLLSFAAVGILAGYGLILEHNVVKTLIIAFVPHAVIEIIPILYSVAIGMYVNKNIVKKVFLRKRKTYKIKEIITNGIKSYILIILPLFFLAALVEAFITSYLIKIYL</sequence>
<organism evidence="2 3">
    <name type="scientific">Rossellomorea vietnamensis</name>
    <dbReference type="NCBI Taxonomy" id="218284"/>
    <lineage>
        <taxon>Bacteria</taxon>
        <taxon>Bacillati</taxon>
        <taxon>Bacillota</taxon>
        <taxon>Bacilli</taxon>
        <taxon>Bacillales</taxon>
        <taxon>Bacillaceae</taxon>
        <taxon>Rossellomorea</taxon>
    </lineage>
</organism>
<dbReference type="AlphaFoldDB" id="A0A0P6W0M4"/>
<evidence type="ECO:0000313" key="3">
    <source>
        <dbReference type="Proteomes" id="UP000050398"/>
    </source>
</evidence>
<evidence type="ECO:0000256" key="1">
    <source>
        <dbReference type="SAM" id="Phobius"/>
    </source>
</evidence>
<comment type="caution">
    <text evidence="2">The sequence shown here is derived from an EMBL/GenBank/DDBJ whole genome shotgun (WGS) entry which is preliminary data.</text>
</comment>
<dbReference type="RefSeq" id="WP_060671246.1">
    <property type="nucleotide sequence ID" value="NZ_LIXZ01000002.1"/>
</dbReference>
<gene>
    <name evidence="2" type="ORF">AM506_04555</name>
</gene>
<dbReference type="EMBL" id="LIXZ01000002">
    <property type="protein sequence ID" value="KPL61000.1"/>
    <property type="molecule type" value="Genomic_DNA"/>
</dbReference>
<dbReference type="PANTHER" id="PTHR35337">
    <property type="entry name" value="SLR1478 PROTEIN"/>
    <property type="match status" value="1"/>
</dbReference>
<dbReference type="PATRIC" id="fig|218284.4.peg.958"/>
<proteinExistence type="predicted"/>
<reference evidence="2 3" key="1">
    <citation type="submission" date="2015-08" db="EMBL/GenBank/DDBJ databases">
        <title>Draft Genome Sequence of Bacillus vietnamensis UCD-SED5.</title>
        <authorList>
            <person name="Lee R.D."/>
            <person name="Jospin G."/>
            <person name="Lang J.M."/>
            <person name="Coil D.A."/>
            <person name="Eisen J.A."/>
        </authorList>
    </citation>
    <scope>NUCLEOTIDE SEQUENCE [LARGE SCALE GENOMIC DNA]</scope>
    <source>
        <strain evidence="2 3">UCD-SED5</strain>
    </source>
</reference>